<feature type="transmembrane region" description="Helical" evidence="2">
    <location>
        <begin position="46"/>
        <end position="65"/>
    </location>
</feature>
<evidence type="ECO:0000313" key="3">
    <source>
        <dbReference type="EMBL" id="MDN4610870.1"/>
    </source>
</evidence>
<keyword evidence="2" id="KW-0812">Transmembrane</keyword>
<comment type="caution">
    <text evidence="3">The sequence shown here is derived from an EMBL/GenBank/DDBJ whole genome shotgun (WGS) entry which is preliminary data.</text>
</comment>
<dbReference type="Proteomes" id="UP001174209">
    <property type="component" value="Unassembled WGS sequence"/>
</dbReference>
<evidence type="ECO:0000256" key="2">
    <source>
        <dbReference type="SAM" id="Phobius"/>
    </source>
</evidence>
<evidence type="ECO:0000256" key="1">
    <source>
        <dbReference type="SAM" id="MobiDB-lite"/>
    </source>
</evidence>
<proteinExistence type="predicted"/>
<evidence type="ECO:0008006" key="5">
    <source>
        <dbReference type="Google" id="ProtNLM"/>
    </source>
</evidence>
<protein>
    <recommendedName>
        <fullName evidence="5">Integral membrane protein</fullName>
    </recommendedName>
</protein>
<feature type="transmembrane region" description="Helical" evidence="2">
    <location>
        <begin position="123"/>
        <end position="140"/>
    </location>
</feature>
<feature type="transmembrane region" description="Helical" evidence="2">
    <location>
        <begin position="20"/>
        <end position="40"/>
    </location>
</feature>
<dbReference type="EMBL" id="JAROCG010000001">
    <property type="protein sequence ID" value="MDN4610870.1"/>
    <property type="molecule type" value="Genomic_DNA"/>
</dbReference>
<keyword evidence="4" id="KW-1185">Reference proteome</keyword>
<reference evidence="3" key="1">
    <citation type="submission" date="2023-06" db="EMBL/GenBank/DDBJ databases">
        <title>MT1 and MT2 Draft Genomes of Novel Species.</title>
        <authorList>
            <person name="Venkateswaran K."/>
        </authorList>
    </citation>
    <scope>NUCLEOTIDE SEQUENCE</scope>
    <source>
        <strain evidence="3">IIF3SC-B10</strain>
    </source>
</reference>
<keyword evidence="2" id="KW-1133">Transmembrane helix</keyword>
<accession>A0ABT8K0B4</accession>
<dbReference type="RefSeq" id="WP_301226395.1">
    <property type="nucleotide sequence ID" value="NZ_JAROCG010000001.1"/>
</dbReference>
<gene>
    <name evidence="3" type="ORF">P5G52_08290</name>
</gene>
<feature type="transmembrane region" description="Helical" evidence="2">
    <location>
        <begin position="96"/>
        <end position="117"/>
    </location>
</feature>
<name>A0ABT8K0B4_9MICC</name>
<sequence length="154" mass="16159">MTDTDGLVVALPDRLQRARLLVTGARFLAVVSWLGVLAVVSLLSSGTVLVLLVLPLLITAVAVWASRASRQHRPAPPPGRGEESEVSGRTRTGPEALVVVPLAYAAILTWVGFASLALASTGSVILVAVPLVMTVVARVARRYLSAQEAEDASR</sequence>
<keyword evidence="2" id="KW-0472">Membrane</keyword>
<evidence type="ECO:0000313" key="4">
    <source>
        <dbReference type="Proteomes" id="UP001174209"/>
    </source>
</evidence>
<feature type="region of interest" description="Disordered" evidence="1">
    <location>
        <begin position="70"/>
        <end position="90"/>
    </location>
</feature>
<organism evidence="3 4">
    <name type="scientific">Arthrobacter burdickii</name>
    <dbReference type="NCBI Taxonomy" id="3035920"/>
    <lineage>
        <taxon>Bacteria</taxon>
        <taxon>Bacillati</taxon>
        <taxon>Actinomycetota</taxon>
        <taxon>Actinomycetes</taxon>
        <taxon>Micrococcales</taxon>
        <taxon>Micrococcaceae</taxon>
        <taxon>Arthrobacter</taxon>
    </lineage>
</organism>